<evidence type="ECO:0000313" key="3">
    <source>
        <dbReference type="Proteomes" id="UP000235388"/>
    </source>
</evidence>
<keyword evidence="3" id="KW-1185">Reference proteome</keyword>
<dbReference type="AlphaFoldDB" id="A0A2N5V5C6"/>
<dbReference type="EMBL" id="PGCJ01000130">
    <property type="protein sequence ID" value="PLW45199.1"/>
    <property type="molecule type" value="Genomic_DNA"/>
</dbReference>
<reference evidence="2 3" key="1">
    <citation type="submission" date="2017-11" db="EMBL/GenBank/DDBJ databases">
        <title>De novo assembly and phasing of dikaryotic genomes from two isolates of Puccinia coronata f. sp. avenae, the causal agent of oat crown rust.</title>
        <authorList>
            <person name="Miller M.E."/>
            <person name="Zhang Y."/>
            <person name="Omidvar V."/>
            <person name="Sperschneider J."/>
            <person name="Schwessinger B."/>
            <person name="Raley C."/>
            <person name="Palmer J.M."/>
            <person name="Garnica D."/>
            <person name="Upadhyaya N."/>
            <person name="Rathjen J."/>
            <person name="Taylor J.M."/>
            <person name="Park R.F."/>
            <person name="Dodds P.N."/>
            <person name="Hirsch C.D."/>
            <person name="Kianian S.F."/>
            <person name="Figueroa M."/>
        </authorList>
    </citation>
    <scope>NUCLEOTIDE SEQUENCE [LARGE SCALE GENOMIC DNA]</scope>
    <source>
        <strain evidence="2">12NC29</strain>
    </source>
</reference>
<accession>A0A2N5V5C6</accession>
<comment type="caution">
    <text evidence="2">The sequence shown here is derived from an EMBL/GenBank/DDBJ whole genome shotgun (WGS) entry which is preliminary data.</text>
</comment>
<sequence length="226" mass="24737">MAAQGARLVRWLRIELLCGHMHLSRISARRSAFIHRAKSLVCMPRQSGCLIFGPAVDPLRYLHGRRGTVIQVRNTELKQSCCAEFQANRTAWMGLSVAWECFIIPVHVMMDCATNAPSHSTVSAAGYQKNISLNIITYLTPGVAGHSAVTDYCCWIVVPTAPSSKVWARLPSSAFFMERKDCSSDIDRSLIGAQATIATTTGRGHFDSTNSPSVRGGDSPDENQEP</sequence>
<dbReference type="Proteomes" id="UP000235388">
    <property type="component" value="Unassembled WGS sequence"/>
</dbReference>
<evidence type="ECO:0000313" key="2">
    <source>
        <dbReference type="EMBL" id="PLW45199.1"/>
    </source>
</evidence>
<feature type="region of interest" description="Disordered" evidence="1">
    <location>
        <begin position="201"/>
        <end position="226"/>
    </location>
</feature>
<organism evidence="2 3">
    <name type="scientific">Puccinia coronata f. sp. avenae</name>
    <dbReference type="NCBI Taxonomy" id="200324"/>
    <lineage>
        <taxon>Eukaryota</taxon>
        <taxon>Fungi</taxon>
        <taxon>Dikarya</taxon>
        <taxon>Basidiomycota</taxon>
        <taxon>Pucciniomycotina</taxon>
        <taxon>Pucciniomycetes</taxon>
        <taxon>Pucciniales</taxon>
        <taxon>Pucciniaceae</taxon>
        <taxon>Puccinia</taxon>
    </lineage>
</organism>
<evidence type="ECO:0000256" key="1">
    <source>
        <dbReference type="SAM" id="MobiDB-lite"/>
    </source>
</evidence>
<protein>
    <submittedName>
        <fullName evidence="2">Uncharacterized protein</fullName>
    </submittedName>
</protein>
<proteinExistence type="predicted"/>
<gene>
    <name evidence="2" type="ORF">PCANC_11282</name>
</gene>
<name>A0A2N5V5C6_9BASI</name>